<keyword evidence="2" id="KW-1185">Reference proteome</keyword>
<gene>
    <name evidence="1" type="ORF">PFY00_10255</name>
</gene>
<reference evidence="1 2" key="1">
    <citation type="submission" date="2023-01" db="EMBL/GenBank/DDBJ databases">
        <title>Thalassococcus onchidii sp. nov., isolated from a marine invertebrate from the South China Sea.</title>
        <authorList>
            <person name="Xu S."/>
            <person name="Liu Z."/>
            <person name="Xu Y."/>
        </authorList>
    </citation>
    <scope>NUCLEOTIDE SEQUENCE [LARGE SCALE GENOMIC DNA]</scope>
    <source>
        <strain evidence="1 2">KCTC 32084</strain>
    </source>
</reference>
<accession>A0ABT4XT48</accession>
<evidence type="ECO:0000313" key="2">
    <source>
        <dbReference type="Proteomes" id="UP001210720"/>
    </source>
</evidence>
<sequence length="94" mass="10408">MTKLNRRSFAFVPLADENQTSLKGPALDGFVDDVIYQVALQIAAKRRVQADTANRAPLFSSLPKQQCAKAPGQEPATVHILWEDELTQAEQTLQ</sequence>
<comment type="caution">
    <text evidence="1">The sequence shown here is derived from an EMBL/GenBank/DDBJ whole genome shotgun (WGS) entry which is preliminary data.</text>
</comment>
<dbReference type="Proteomes" id="UP001210720">
    <property type="component" value="Unassembled WGS sequence"/>
</dbReference>
<evidence type="ECO:0000313" key="1">
    <source>
        <dbReference type="EMBL" id="MDA7425110.1"/>
    </source>
</evidence>
<name>A0ABT4XT48_9RHOB</name>
<dbReference type="EMBL" id="JAQIOY010000003">
    <property type="protein sequence ID" value="MDA7425110.1"/>
    <property type="molecule type" value="Genomic_DNA"/>
</dbReference>
<proteinExistence type="predicted"/>
<dbReference type="RefSeq" id="WP_271432462.1">
    <property type="nucleotide sequence ID" value="NZ_JAQIOY010000003.1"/>
</dbReference>
<protein>
    <submittedName>
        <fullName evidence="1">Uncharacterized protein</fullName>
    </submittedName>
</protein>
<organism evidence="1 2">
    <name type="scientific">Thalassococcus lentus</name>
    <dbReference type="NCBI Taxonomy" id="1210524"/>
    <lineage>
        <taxon>Bacteria</taxon>
        <taxon>Pseudomonadati</taxon>
        <taxon>Pseudomonadota</taxon>
        <taxon>Alphaproteobacteria</taxon>
        <taxon>Rhodobacterales</taxon>
        <taxon>Roseobacteraceae</taxon>
        <taxon>Thalassococcus</taxon>
    </lineage>
</organism>